<evidence type="ECO:0000313" key="4">
    <source>
        <dbReference type="Proteomes" id="UP000077875"/>
    </source>
</evidence>
<evidence type="ECO:0000259" key="2">
    <source>
        <dbReference type="Pfam" id="PF07331"/>
    </source>
</evidence>
<feature type="transmembrane region" description="Helical" evidence="1">
    <location>
        <begin position="38"/>
        <end position="56"/>
    </location>
</feature>
<dbReference type="InterPro" id="IPR009936">
    <property type="entry name" value="DUF1468"/>
</dbReference>
<dbReference type="Pfam" id="PF07331">
    <property type="entry name" value="TctB"/>
    <property type="match status" value="1"/>
</dbReference>
<keyword evidence="1" id="KW-1133">Transmembrane helix</keyword>
<feature type="transmembrane region" description="Helical" evidence="1">
    <location>
        <begin position="76"/>
        <end position="99"/>
    </location>
</feature>
<reference evidence="3 4" key="1">
    <citation type="submission" date="2016-04" db="EMBL/GenBank/DDBJ databases">
        <title>Complete Genome Sequence of Halotalea alkalilenta IHB B 13600.</title>
        <authorList>
            <person name="Swarnkar M.K."/>
            <person name="Sharma A."/>
            <person name="Kaushal K."/>
            <person name="Soni R."/>
            <person name="Rana S."/>
            <person name="Singh A.K."/>
            <person name="Gulati A."/>
        </authorList>
    </citation>
    <scope>NUCLEOTIDE SEQUENCE [LARGE SCALE GENOMIC DNA]</scope>
    <source>
        <strain evidence="3 4">IHB B 13600</strain>
    </source>
</reference>
<keyword evidence="4" id="KW-1185">Reference proteome</keyword>
<evidence type="ECO:0000256" key="1">
    <source>
        <dbReference type="SAM" id="Phobius"/>
    </source>
</evidence>
<keyword evidence="1" id="KW-0812">Transmembrane</keyword>
<keyword evidence="1" id="KW-0472">Membrane</keyword>
<dbReference type="RefSeq" id="WP_064121778.1">
    <property type="nucleotide sequence ID" value="NZ_CP015243.1"/>
</dbReference>
<feature type="domain" description="DUF1468" evidence="2">
    <location>
        <begin position="7"/>
        <end position="143"/>
    </location>
</feature>
<feature type="transmembrane region" description="Helical" evidence="1">
    <location>
        <begin position="111"/>
        <end position="134"/>
    </location>
</feature>
<dbReference type="Proteomes" id="UP000077875">
    <property type="component" value="Chromosome"/>
</dbReference>
<sequence>MIYQRVFLAVLLLVCAILAVIAFGYHAPFSYEPVGPRAYPLLLLTLIMAGTLYLLFRPGTITLGEGDEHLDRHVLVKITLCVVLFTIFAACYEVLGFIVSSFGFAVLMGRLYGGTWVTSLIGGALMSVGFYWLFDRILDVPLPLGILSSLEF</sequence>
<proteinExistence type="predicted"/>
<dbReference type="AlphaFoldDB" id="A0A172YC35"/>
<accession>A0A172YC35</accession>
<dbReference type="EMBL" id="CP015243">
    <property type="protein sequence ID" value="ANF56810.1"/>
    <property type="molecule type" value="Genomic_DNA"/>
</dbReference>
<gene>
    <name evidence="3" type="ORF">A5892_04450</name>
</gene>
<dbReference type="KEGG" id="haa:A5892_04450"/>
<organism evidence="3 4">
    <name type="scientific">Halotalea alkalilenta</name>
    <dbReference type="NCBI Taxonomy" id="376489"/>
    <lineage>
        <taxon>Bacteria</taxon>
        <taxon>Pseudomonadati</taxon>
        <taxon>Pseudomonadota</taxon>
        <taxon>Gammaproteobacteria</taxon>
        <taxon>Oceanospirillales</taxon>
        <taxon>Halomonadaceae</taxon>
        <taxon>Halotalea</taxon>
    </lineage>
</organism>
<dbReference type="STRING" id="376489.A5892_04450"/>
<evidence type="ECO:0000313" key="3">
    <source>
        <dbReference type="EMBL" id="ANF56810.1"/>
    </source>
</evidence>
<name>A0A172YC35_9GAMM</name>
<protein>
    <recommendedName>
        <fullName evidence="2">DUF1468 domain-containing protein</fullName>
    </recommendedName>
</protein>